<proteinExistence type="predicted"/>
<feature type="domain" description="EamA" evidence="1">
    <location>
        <begin position="5"/>
        <end position="140"/>
    </location>
</feature>
<accession>B5ICF4</accession>
<evidence type="ECO:0000313" key="2">
    <source>
        <dbReference type="EMBL" id="ADD09029.1"/>
    </source>
</evidence>
<feature type="domain" description="EamA" evidence="1">
    <location>
        <begin position="158"/>
        <end position="300"/>
    </location>
</feature>
<reference evidence="2" key="1">
    <citation type="submission" date="2010-02" db="EMBL/GenBank/DDBJ databases">
        <title>Complete sequence of Aciduliprofundum boonei T469.</title>
        <authorList>
            <consortium name="US DOE Joint Genome Institute"/>
            <person name="Lucas S."/>
            <person name="Copeland A."/>
            <person name="Lapidus A."/>
            <person name="Cheng J.-F."/>
            <person name="Bruce D."/>
            <person name="Goodwin L."/>
            <person name="Pitluck S."/>
            <person name="Saunders E."/>
            <person name="Detter J.C."/>
            <person name="Han C."/>
            <person name="Tapia R."/>
            <person name="Land M."/>
            <person name="Hauser L."/>
            <person name="Kyrpides N."/>
            <person name="Mikhailova N."/>
            <person name="Flores G."/>
            <person name="Reysenbach A.-L."/>
            <person name="Woyke T."/>
        </authorList>
    </citation>
    <scope>NUCLEOTIDE SEQUENCE</scope>
    <source>
        <strain evidence="2">T469</strain>
    </source>
</reference>
<dbReference type="SUPFAM" id="SSF103481">
    <property type="entry name" value="Multidrug resistance efflux transporter EmrE"/>
    <property type="match status" value="2"/>
</dbReference>
<evidence type="ECO:0000313" key="3">
    <source>
        <dbReference type="Proteomes" id="UP000001400"/>
    </source>
</evidence>
<dbReference type="InterPro" id="IPR000620">
    <property type="entry name" value="EamA_dom"/>
</dbReference>
<dbReference type="eggNOG" id="arCOG00272">
    <property type="taxonomic scope" value="Archaea"/>
</dbReference>
<dbReference type="Pfam" id="PF00892">
    <property type="entry name" value="EamA"/>
    <property type="match status" value="2"/>
</dbReference>
<dbReference type="EMBL" id="CP001941">
    <property type="protein sequence ID" value="ADD09029.1"/>
    <property type="molecule type" value="Genomic_DNA"/>
</dbReference>
<dbReference type="STRING" id="439481.Aboo_1221"/>
<name>B5ICF4_ACIB4</name>
<sequence length="302" mass="32906">MSQIYGEIAALSAAFMWSVSSTLFTKVGKRIGPLSLNALRITISAFLFSVSNFILYGTFFPIVSYNQIAILSLSGIIGLAVGDLAYFGALVEMGARKAILVSSMAPIFSLIGGYILLHEVPTHIALIGILLVLLGIWIVIIEKEERNENKKFKTHIFKGTIFGTIAAIGQGIGVVFSKYGMFYSSIPLNPLSTTVIRVFAALPVIWLTLIIWKKPKHILSGLKDRYALKLLIFGSLIGPFIGLWLSMIAIKYAQVGIASTLLSTTPLMVLPVVYLMDKEKVNLRGIFGALMAVIGVALIFLF</sequence>
<dbReference type="Proteomes" id="UP000001400">
    <property type="component" value="Chromosome"/>
</dbReference>
<dbReference type="AlphaFoldDB" id="B5ICF4"/>
<dbReference type="HOGENOM" id="CLU_058789_0_0_2"/>
<gene>
    <name evidence="2" type="ordered locus">Aboo_1221</name>
</gene>
<dbReference type="OrthoDB" id="86193at2157"/>
<evidence type="ECO:0000259" key="1">
    <source>
        <dbReference type="Pfam" id="PF00892"/>
    </source>
</evidence>
<dbReference type="GeneID" id="8828183"/>
<dbReference type="GO" id="GO:0016020">
    <property type="term" value="C:membrane"/>
    <property type="evidence" value="ECO:0007669"/>
    <property type="project" value="InterPro"/>
</dbReference>
<dbReference type="KEGG" id="abi:Aboo_1221"/>
<organism evidence="2 3">
    <name type="scientific">Aciduliprofundum boonei (strain DSM 19572 / T469)</name>
    <dbReference type="NCBI Taxonomy" id="439481"/>
    <lineage>
        <taxon>Archaea</taxon>
        <taxon>Methanobacteriati</taxon>
        <taxon>Thermoplasmatota</taxon>
        <taxon>DHVE2 group</taxon>
        <taxon>Candidatus Aciduliprofundum</taxon>
    </lineage>
</organism>
<dbReference type="InterPro" id="IPR037185">
    <property type="entry name" value="EmrE-like"/>
</dbReference>
<keyword evidence="3" id="KW-1185">Reference proteome</keyword>
<dbReference type="PANTHER" id="PTHR22911:SF137">
    <property type="entry name" value="SOLUTE CARRIER FAMILY 35 MEMBER G2-RELATED"/>
    <property type="match status" value="1"/>
</dbReference>
<protein>
    <recommendedName>
        <fullName evidence="1">EamA domain-containing protein</fullName>
    </recommendedName>
</protein>
<dbReference type="PANTHER" id="PTHR22911">
    <property type="entry name" value="ACYL-MALONYL CONDENSING ENZYME-RELATED"/>
    <property type="match status" value="1"/>
</dbReference>
<dbReference type="RefSeq" id="WP_008083829.1">
    <property type="nucleotide sequence ID" value="NC_013926.1"/>
</dbReference>